<dbReference type="RefSeq" id="WP_207247198.1">
    <property type="nucleotide sequence ID" value="NZ_JAFMOF010000002.1"/>
</dbReference>
<dbReference type="GO" id="GO:0003677">
    <property type="term" value="F:DNA binding"/>
    <property type="evidence" value="ECO:0007669"/>
    <property type="project" value="UniProtKB-KW"/>
</dbReference>
<comment type="caution">
    <text evidence="6">The sequence shown here is derived from an EMBL/GenBank/DDBJ whole genome shotgun (WGS) entry which is preliminary data.</text>
</comment>
<dbReference type="EMBL" id="JAFMOF010000002">
    <property type="protein sequence ID" value="MBO0653428.1"/>
    <property type="molecule type" value="Genomic_DNA"/>
</dbReference>
<evidence type="ECO:0000256" key="1">
    <source>
        <dbReference type="ARBA" id="ARBA00009437"/>
    </source>
</evidence>
<dbReference type="PANTHER" id="PTHR30118:SF15">
    <property type="entry name" value="TRANSCRIPTIONAL REGULATORY PROTEIN"/>
    <property type="match status" value="1"/>
</dbReference>
<accession>A0A939JNG7</accession>
<organism evidence="6 7">
    <name type="scientific">Streptomyces triculaminicus</name>
    <dbReference type="NCBI Taxonomy" id="2816232"/>
    <lineage>
        <taxon>Bacteria</taxon>
        <taxon>Bacillati</taxon>
        <taxon>Actinomycetota</taxon>
        <taxon>Actinomycetes</taxon>
        <taxon>Kitasatosporales</taxon>
        <taxon>Streptomycetaceae</taxon>
        <taxon>Streptomyces</taxon>
    </lineage>
</organism>
<dbReference type="SUPFAM" id="SSF53850">
    <property type="entry name" value="Periplasmic binding protein-like II"/>
    <property type="match status" value="1"/>
</dbReference>
<feature type="domain" description="HTH lysR-type" evidence="5">
    <location>
        <begin position="4"/>
        <end position="61"/>
    </location>
</feature>
<keyword evidence="7" id="KW-1185">Reference proteome</keyword>
<name>A0A939JNG7_9ACTN</name>
<evidence type="ECO:0000256" key="3">
    <source>
        <dbReference type="ARBA" id="ARBA00023125"/>
    </source>
</evidence>
<protein>
    <submittedName>
        <fullName evidence="6">LysR family transcriptional regulator</fullName>
    </submittedName>
</protein>
<evidence type="ECO:0000259" key="5">
    <source>
        <dbReference type="PROSITE" id="PS50931"/>
    </source>
</evidence>
<dbReference type="AlphaFoldDB" id="A0A939JNG7"/>
<keyword evidence="2" id="KW-0805">Transcription regulation</keyword>
<gene>
    <name evidence="6" type="ORF">J1792_11680</name>
</gene>
<comment type="similarity">
    <text evidence="1">Belongs to the LysR transcriptional regulatory family.</text>
</comment>
<dbReference type="Gene3D" id="3.40.190.10">
    <property type="entry name" value="Periplasmic binding protein-like II"/>
    <property type="match status" value="2"/>
</dbReference>
<evidence type="ECO:0000256" key="4">
    <source>
        <dbReference type="ARBA" id="ARBA00023163"/>
    </source>
</evidence>
<dbReference type="InterPro" id="IPR050389">
    <property type="entry name" value="LysR-type_TF"/>
</dbReference>
<keyword evidence="3" id="KW-0238">DNA-binding</keyword>
<dbReference type="SUPFAM" id="SSF46785">
    <property type="entry name" value="Winged helix' DNA-binding domain"/>
    <property type="match status" value="1"/>
</dbReference>
<dbReference type="PROSITE" id="PS50931">
    <property type="entry name" value="HTH_LYSR"/>
    <property type="match status" value="1"/>
</dbReference>
<dbReference type="InterPro" id="IPR036388">
    <property type="entry name" value="WH-like_DNA-bd_sf"/>
</dbReference>
<reference evidence="6" key="1">
    <citation type="submission" date="2021-03" db="EMBL/GenBank/DDBJ databases">
        <title>Streptomyces strains.</title>
        <authorList>
            <person name="Lund M.B."/>
            <person name="Toerring T."/>
        </authorList>
    </citation>
    <scope>NUCLEOTIDE SEQUENCE</scope>
    <source>
        <strain evidence="6">JCM 4242</strain>
    </source>
</reference>
<dbReference type="InterPro" id="IPR036390">
    <property type="entry name" value="WH_DNA-bd_sf"/>
</dbReference>
<dbReference type="Pfam" id="PF00126">
    <property type="entry name" value="HTH_1"/>
    <property type="match status" value="1"/>
</dbReference>
<dbReference type="GO" id="GO:0003700">
    <property type="term" value="F:DNA-binding transcription factor activity"/>
    <property type="evidence" value="ECO:0007669"/>
    <property type="project" value="InterPro"/>
</dbReference>
<evidence type="ECO:0000256" key="2">
    <source>
        <dbReference type="ARBA" id="ARBA00023015"/>
    </source>
</evidence>
<dbReference type="InterPro" id="IPR000847">
    <property type="entry name" value="LysR_HTH_N"/>
</dbReference>
<sequence>MQLPDMNLLPALDALLREGSVTGAATRMNVSPSAMSRTLGRLRRVLDDPLLVPAGRGLALTPRALQLQPSVEAALAGALAALRPAQPVDIAAVRRRFTLRSDDGLAVVLGPALTERVTREAPGVQLRWLPEGDEDPADLRDRVDLDIGHLPDLPQDVRGRELARHRFAAVCRRDAPGADEPLTPAAFAAIPHITASRRGRFHSVVDERLAALGLTRRVLATVPTHITACFFALRGDVLALVPAAVAARAAEELPLAVREIPLELPAVTTGMAWHVRLDTDPAHRWLRAAVARIASGPAEPDAS</sequence>
<dbReference type="Pfam" id="PF03466">
    <property type="entry name" value="LysR_substrate"/>
    <property type="match status" value="1"/>
</dbReference>
<dbReference type="InterPro" id="IPR005119">
    <property type="entry name" value="LysR_subst-bd"/>
</dbReference>
<dbReference type="PANTHER" id="PTHR30118">
    <property type="entry name" value="HTH-TYPE TRANSCRIPTIONAL REGULATOR LEUO-RELATED"/>
    <property type="match status" value="1"/>
</dbReference>
<dbReference type="Gene3D" id="1.10.10.10">
    <property type="entry name" value="Winged helix-like DNA-binding domain superfamily/Winged helix DNA-binding domain"/>
    <property type="match status" value="1"/>
</dbReference>
<evidence type="ECO:0000313" key="7">
    <source>
        <dbReference type="Proteomes" id="UP000664781"/>
    </source>
</evidence>
<evidence type="ECO:0000313" key="6">
    <source>
        <dbReference type="EMBL" id="MBO0653428.1"/>
    </source>
</evidence>
<keyword evidence="4" id="KW-0804">Transcription</keyword>
<dbReference type="Proteomes" id="UP000664781">
    <property type="component" value="Unassembled WGS sequence"/>
</dbReference>
<proteinExistence type="inferred from homology"/>